<evidence type="ECO:0000256" key="1">
    <source>
        <dbReference type="SAM" id="MobiDB-lite"/>
    </source>
</evidence>
<keyword evidence="3" id="KW-1185">Reference proteome</keyword>
<protein>
    <submittedName>
        <fullName evidence="2">Uncharacterized protein</fullName>
    </submittedName>
</protein>
<evidence type="ECO:0000313" key="2">
    <source>
        <dbReference type="EMBL" id="WVZ22068.1"/>
    </source>
</evidence>
<gene>
    <name evidence="2" type="ORF">V8G54_000612</name>
</gene>
<reference evidence="2 3" key="1">
    <citation type="journal article" date="2023" name="Life. Sci Alliance">
        <title>Evolutionary insights into 3D genome organization and epigenetic landscape of Vigna mungo.</title>
        <authorList>
            <person name="Junaid A."/>
            <person name="Singh B."/>
            <person name="Bhatia S."/>
        </authorList>
    </citation>
    <scope>NUCLEOTIDE SEQUENCE [LARGE SCALE GENOMIC DNA]</scope>
    <source>
        <strain evidence="2">Urdbean</strain>
    </source>
</reference>
<accession>A0AAQ3SA47</accession>
<organism evidence="2 3">
    <name type="scientific">Vigna mungo</name>
    <name type="common">Black gram</name>
    <name type="synonym">Phaseolus mungo</name>
    <dbReference type="NCBI Taxonomy" id="3915"/>
    <lineage>
        <taxon>Eukaryota</taxon>
        <taxon>Viridiplantae</taxon>
        <taxon>Streptophyta</taxon>
        <taxon>Embryophyta</taxon>
        <taxon>Tracheophyta</taxon>
        <taxon>Spermatophyta</taxon>
        <taxon>Magnoliopsida</taxon>
        <taxon>eudicotyledons</taxon>
        <taxon>Gunneridae</taxon>
        <taxon>Pentapetalae</taxon>
        <taxon>rosids</taxon>
        <taxon>fabids</taxon>
        <taxon>Fabales</taxon>
        <taxon>Fabaceae</taxon>
        <taxon>Papilionoideae</taxon>
        <taxon>50 kb inversion clade</taxon>
        <taxon>NPAAA clade</taxon>
        <taxon>indigoferoid/millettioid clade</taxon>
        <taxon>Phaseoleae</taxon>
        <taxon>Vigna</taxon>
    </lineage>
</organism>
<evidence type="ECO:0000313" key="3">
    <source>
        <dbReference type="Proteomes" id="UP001374535"/>
    </source>
</evidence>
<name>A0AAQ3SA47_VIGMU</name>
<dbReference type="AlphaFoldDB" id="A0AAQ3SA47"/>
<proteinExistence type="predicted"/>
<dbReference type="Proteomes" id="UP001374535">
    <property type="component" value="Chromosome 1"/>
</dbReference>
<sequence length="105" mass="12671">MKHGWMEMGEGEEEEDIEGSRRKATIEEEAEETERRKSIEFVKCRRRWSSVFFIYLVFLFFRPCTPRTPSNDAVFILIIPILYSNHSQFFHIELLHFLHLTFLTK</sequence>
<feature type="region of interest" description="Disordered" evidence="1">
    <location>
        <begin position="1"/>
        <end position="30"/>
    </location>
</feature>
<dbReference type="EMBL" id="CP144700">
    <property type="protein sequence ID" value="WVZ22068.1"/>
    <property type="molecule type" value="Genomic_DNA"/>
</dbReference>